<accession>A0A1R4EGM2</accession>
<dbReference type="OrthoDB" id="384721at2"/>
<sequence length="472" mass="52065">MQNRIDNNRENKDKAESLSTRLNPVTQGAALPYEVLNEQYQNAAYPESKLQIRGGGFGSDAAAHPSNPNQFYALTDRGPNSDFKGSLGEGKQFLVPNYSPKIGLFQVEADGQVTKVKEIVLKDNTGQPISGLPNPKAFGGTNEIPYDVNGEPMTEDPSKPYDPETNPVKTDLNGLDPEGLAALDDGTFWISDEYGPHLVHYDAQGVEIERINPFSTDTRNTVTVEGKTLLLPAEFAKRRTNRGMESLTITPDQTTLVGLMESSMDNPDKQGRKSTLARLVTVNLVTGKIAQYLCRLEAVNHVNSALAAISEQQFYVAEHDREFPWQQPSAKKLIYKIDLAKATNINDFESVIENAENADLSATLTQDEQLGLLINGVTLEQLIAEDEKNWQLLAKLGIHPVEKTLAVDVLATIDYPHDKLEGIWLRQDGSIGLLNDDDFAMNDSDKGVEHKYLDADKTVVDGNRLYVVVPNV</sequence>
<protein>
    <recommendedName>
        <fullName evidence="2">Phytase-like domain-containing protein</fullName>
    </recommendedName>
</protein>
<reference evidence="4" key="1">
    <citation type="submission" date="2017-02" db="EMBL/GenBank/DDBJ databases">
        <authorList>
            <person name="Mornico D."/>
        </authorList>
    </citation>
    <scope>NUCLEOTIDE SEQUENCE [LARGE SCALE GENOMIC DNA]</scope>
</reference>
<dbReference type="RefSeq" id="WP_077449057.1">
    <property type="nucleotide sequence ID" value="NZ_FUGD01000094.1"/>
</dbReference>
<dbReference type="AlphaFoldDB" id="A0A1R4EGM2"/>
<feature type="compositionally biased region" description="Basic and acidic residues" evidence="1">
    <location>
        <begin position="1"/>
        <end position="16"/>
    </location>
</feature>
<dbReference type="PANTHER" id="PTHR37957">
    <property type="entry name" value="BLR7070 PROTEIN"/>
    <property type="match status" value="1"/>
</dbReference>
<gene>
    <name evidence="3" type="ORF">A1019T_01647</name>
</gene>
<evidence type="ECO:0000313" key="4">
    <source>
        <dbReference type="Proteomes" id="UP000188169"/>
    </source>
</evidence>
<evidence type="ECO:0000256" key="1">
    <source>
        <dbReference type="SAM" id="MobiDB-lite"/>
    </source>
</evidence>
<dbReference type="Proteomes" id="UP000188169">
    <property type="component" value="Unassembled WGS sequence"/>
</dbReference>
<evidence type="ECO:0000259" key="2">
    <source>
        <dbReference type="Pfam" id="PF13449"/>
    </source>
</evidence>
<dbReference type="InterPro" id="IPR027372">
    <property type="entry name" value="Phytase-like_dom"/>
</dbReference>
<proteinExistence type="predicted"/>
<feature type="domain" description="Phytase-like" evidence="2">
    <location>
        <begin position="55"/>
        <end position="439"/>
    </location>
</feature>
<dbReference type="PANTHER" id="PTHR37957:SF1">
    <property type="entry name" value="PHYTASE-LIKE DOMAIN-CONTAINING PROTEIN"/>
    <property type="match status" value="1"/>
</dbReference>
<feature type="region of interest" description="Disordered" evidence="1">
    <location>
        <begin position="1"/>
        <end position="23"/>
    </location>
</feature>
<dbReference type="EMBL" id="FUGD01000094">
    <property type="protein sequence ID" value="SJM37665.1"/>
    <property type="molecule type" value="Genomic_DNA"/>
</dbReference>
<evidence type="ECO:0000313" key="3">
    <source>
        <dbReference type="EMBL" id="SJM37665.1"/>
    </source>
</evidence>
<name>A0A1R4EGM2_9GAMM</name>
<dbReference type="Pfam" id="PF13449">
    <property type="entry name" value="Phytase-like"/>
    <property type="match status" value="1"/>
</dbReference>
<organism evidence="3 4">
    <name type="scientific">Psychrobacter pasteurii</name>
    <dbReference type="NCBI Taxonomy" id="1945520"/>
    <lineage>
        <taxon>Bacteria</taxon>
        <taxon>Pseudomonadati</taxon>
        <taxon>Pseudomonadota</taxon>
        <taxon>Gammaproteobacteria</taxon>
        <taxon>Moraxellales</taxon>
        <taxon>Moraxellaceae</taxon>
        <taxon>Psychrobacter</taxon>
    </lineage>
</organism>
<dbReference type="STRING" id="1945520.A1019T_01647"/>
<keyword evidence="4" id="KW-1185">Reference proteome</keyword>